<sequence length="78" mass="9112">MHRASHRTANKLLLLCAKWRVLSFSLFSLFSLCCVNFSVKNRKLVSCNRFTRVSVLLIRKFLQIKRFHLQVSGLIFGI</sequence>
<keyword evidence="1" id="KW-0472">Membrane</keyword>
<dbReference type="PaxDb" id="29760-VIT_18s0001g08080.t01"/>
<keyword evidence="1" id="KW-1133">Transmembrane helix</keyword>
<proteinExistence type="predicted"/>
<evidence type="ECO:0000256" key="1">
    <source>
        <dbReference type="SAM" id="Phobius"/>
    </source>
</evidence>
<accession>F6GZL2</accession>
<dbReference type="AlphaFoldDB" id="F6GZL2"/>
<keyword evidence="3" id="KW-1185">Reference proteome</keyword>
<dbReference type="Proteomes" id="UP000009183">
    <property type="component" value="Chromosome 18"/>
</dbReference>
<name>F6GZL2_VITVI</name>
<reference evidence="3" key="1">
    <citation type="journal article" date="2007" name="Nature">
        <title>The grapevine genome sequence suggests ancestral hexaploidization in major angiosperm phyla.</title>
        <authorList>
            <consortium name="The French-Italian Public Consortium for Grapevine Genome Characterization."/>
            <person name="Jaillon O."/>
            <person name="Aury J.-M."/>
            <person name="Noel B."/>
            <person name="Policriti A."/>
            <person name="Clepet C."/>
            <person name="Casagrande A."/>
            <person name="Choisne N."/>
            <person name="Aubourg S."/>
            <person name="Vitulo N."/>
            <person name="Jubin C."/>
            <person name="Vezzi A."/>
            <person name="Legeai F."/>
            <person name="Hugueney P."/>
            <person name="Dasilva C."/>
            <person name="Horner D."/>
            <person name="Mica E."/>
            <person name="Jublot D."/>
            <person name="Poulain J."/>
            <person name="Bruyere C."/>
            <person name="Billault A."/>
            <person name="Segurens B."/>
            <person name="Gouyvenoux M."/>
            <person name="Ugarte E."/>
            <person name="Cattonaro F."/>
            <person name="Anthouard V."/>
            <person name="Vico V."/>
            <person name="Del Fabbro C."/>
            <person name="Alaux M."/>
            <person name="Di Gaspero G."/>
            <person name="Dumas V."/>
            <person name="Felice N."/>
            <person name="Paillard S."/>
            <person name="Juman I."/>
            <person name="Moroldo M."/>
            <person name="Scalabrin S."/>
            <person name="Canaguier A."/>
            <person name="Le Clainche I."/>
            <person name="Malacrida G."/>
            <person name="Durand E."/>
            <person name="Pesole G."/>
            <person name="Laucou V."/>
            <person name="Chatelet P."/>
            <person name="Merdinoglu D."/>
            <person name="Delledonne M."/>
            <person name="Pezzotti M."/>
            <person name="Lecharny A."/>
            <person name="Scarpelli C."/>
            <person name="Artiguenave F."/>
            <person name="Pe M.E."/>
            <person name="Valle G."/>
            <person name="Morgante M."/>
            <person name="Caboche M."/>
            <person name="Adam-Blondon A.-F."/>
            <person name="Weissenbach J."/>
            <person name="Quetier F."/>
            <person name="Wincker P."/>
        </authorList>
    </citation>
    <scope>NUCLEOTIDE SEQUENCE [LARGE SCALE GENOMIC DNA]</scope>
    <source>
        <strain evidence="3">cv. Pinot noir / PN40024</strain>
    </source>
</reference>
<feature type="transmembrane region" description="Helical" evidence="1">
    <location>
        <begin position="21"/>
        <end position="39"/>
    </location>
</feature>
<keyword evidence="1" id="KW-0812">Transmembrane</keyword>
<gene>
    <name evidence="2" type="ordered locus">VIT_18s0001g08080</name>
</gene>
<evidence type="ECO:0000313" key="2">
    <source>
        <dbReference type="EMBL" id="CCB45691.1"/>
    </source>
</evidence>
<dbReference type="HOGENOM" id="CLU_2626993_0_0_1"/>
<dbReference type="EMBL" id="FN595227">
    <property type="protein sequence ID" value="CCB45691.1"/>
    <property type="molecule type" value="Genomic_DNA"/>
</dbReference>
<organism evidence="2 3">
    <name type="scientific">Vitis vinifera</name>
    <name type="common">Grape</name>
    <dbReference type="NCBI Taxonomy" id="29760"/>
    <lineage>
        <taxon>Eukaryota</taxon>
        <taxon>Viridiplantae</taxon>
        <taxon>Streptophyta</taxon>
        <taxon>Embryophyta</taxon>
        <taxon>Tracheophyta</taxon>
        <taxon>Spermatophyta</taxon>
        <taxon>Magnoliopsida</taxon>
        <taxon>eudicotyledons</taxon>
        <taxon>Gunneridae</taxon>
        <taxon>Pentapetalae</taxon>
        <taxon>rosids</taxon>
        <taxon>Vitales</taxon>
        <taxon>Vitaceae</taxon>
        <taxon>Viteae</taxon>
        <taxon>Vitis</taxon>
    </lineage>
</organism>
<dbReference type="InParanoid" id="F6GZL2"/>
<protein>
    <submittedName>
        <fullName evidence="2">Uncharacterized protein</fullName>
    </submittedName>
</protein>
<evidence type="ECO:0000313" key="3">
    <source>
        <dbReference type="Proteomes" id="UP000009183"/>
    </source>
</evidence>